<proteinExistence type="predicted"/>
<protein>
    <submittedName>
        <fullName evidence="1">Uncharacterized protein</fullName>
    </submittedName>
</protein>
<name>A0A379DCW2_9FIRM</name>
<dbReference type="EMBL" id="UGTH01000001">
    <property type="protein sequence ID" value="SUB75826.1"/>
    <property type="molecule type" value="Genomic_DNA"/>
</dbReference>
<sequence length="45" mass="5037">MSNKFVIDIHNVFMLVSNILQNDLKTSLGDSVNFSKKAIVVTKNI</sequence>
<evidence type="ECO:0000313" key="2">
    <source>
        <dbReference type="Proteomes" id="UP000254777"/>
    </source>
</evidence>
<gene>
    <name evidence="1" type="ORF">NCTC11088_01630</name>
</gene>
<organism evidence="1 2">
    <name type="scientific">Peptoniphilus indolicus</name>
    <dbReference type="NCBI Taxonomy" id="33030"/>
    <lineage>
        <taxon>Bacteria</taxon>
        <taxon>Bacillati</taxon>
        <taxon>Bacillota</taxon>
        <taxon>Tissierellia</taxon>
        <taxon>Tissierellales</taxon>
        <taxon>Peptoniphilaceae</taxon>
        <taxon>Peptoniphilus</taxon>
    </lineage>
</organism>
<reference evidence="1 2" key="1">
    <citation type="submission" date="2018-06" db="EMBL/GenBank/DDBJ databases">
        <authorList>
            <consortium name="Pathogen Informatics"/>
            <person name="Doyle S."/>
        </authorList>
    </citation>
    <scope>NUCLEOTIDE SEQUENCE [LARGE SCALE GENOMIC DNA]</scope>
    <source>
        <strain evidence="1 2">NCTC11088</strain>
    </source>
</reference>
<dbReference type="AlphaFoldDB" id="A0A379DCW2"/>
<dbReference type="RefSeq" id="WP_004821160.1">
    <property type="nucleotide sequence ID" value="NZ_UGTH01000001.1"/>
</dbReference>
<evidence type="ECO:0000313" key="1">
    <source>
        <dbReference type="EMBL" id="SUB75826.1"/>
    </source>
</evidence>
<accession>A0A379DCW2</accession>
<dbReference type="Proteomes" id="UP000254777">
    <property type="component" value="Unassembled WGS sequence"/>
</dbReference>